<evidence type="ECO:0000313" key="1">
    <source>
        <dbReference type="EMBL" id="MEE2002852.1"/>
    </source>
</evidence>
<dbReference type="RefSeq" id="WP_330129897.1">
    <property type="nucleotide sequence ID" value="NZ_JAUHLI010000017.1"/>
</dbReference>
<dbReference type="Gene3D" id="1.20.120.450">
    <property type="entry name" value="dinb family like domain"/>
    <property type="match status" value="1"/>
</dbReference>
<dbReference type="EMBL" id="JAUHLI010000017">
    <property type="protein sequence ID" value="MEE2002852.1"/>
    <property type="molecule type" value="Genomic_DNA"/>
</dbReference>
<dbReference type="Pfam" id="PF07606">
    <property type="entry name" value="DUF1569"/>
    <property type="match status" value="1"/>
</dbReference>
<keyword evidence="2" id="KW-1185">Reference proteome</keyword>
<sequence length="180" mass="20280">MSKRADYLMKRRAFLSLAVATPVVLWTGVHVGSMLRRPSLLALTNQLERLPLAQLHTLGDWGVSEIFQHCAQSVRYSRIGYPEQRSRLFQLTIGATALAAFSTAGKMQHPLNEPLPGAPALRASVPVDVAQAELISELEQFMRWQGRLAPHFAYGRLSKAQYYNAHWLHLQDHLQEIVLV</sequence>
<evidence type="ECO:0000313" key="2">
    <source>
        <dbReference type="Proteomes" id="UP001336314"/>
    </source>
</evidence>
<proteinExistence type="predicted"/>
<accession>A0ABU7J955</accession>
<organism evidence="1 2">
    <name type="scientific">Alkalimonas cellulosilytica</name>
    <dbReference type="NCBI Taxonomy" id="3058395"/>
    <lineage>
        <taxon>Bacteria</taxon>
        <taxon>Pseudomonadati</taxon>
        <taxon>Pseudomonadota</taxon>
        <taxon>Gammaproteobacteria</taxon>
        <taxon>Alkalimonas</taxon>
    </lineage>
</organism>
<gene>
    <name evidence="1" type="ORF">QWY20_15430</name>
</gene>
<comment type="caution">
    <text evidence="1">The sequence shown here is derived from an EMBL/GenBank/DDBJ whole genome shotgun (WGS) entry which is preliminary data.</text>
</comment>
<dbReference type="InterPro" id="IPR011463">
    <property type="entry name" value="DUF1569"/>
</dbReference>
<dbReference type="InterPro" id="IPR034660">
    <property type="entry name" value="DinB/YfiT-like"/>
</dbReference>
<dbReference type="Proteomes" id="UP001336314">
    <property type="component" value="Unassembled WGS sequence"/>
</dbReference>
<name>A0ABU7J955_9GAMM</name>
<reference evidence="1 2" key="1">
    <citation type="submission" date="2023-07" db="EMBL/GenBank/DDBJ databases">
        <title>Alkalimonas sp., MEB108 novel, alkaliphilic bacterium isolated from Lonar Lake, India.</title>
        <authorList>
            <person name="Joshi A."/>
            <person name="Thite S."/>
        </authorList>
    </citation>
    <scope>NUCLEOTIDE SEQUENCE [LARGE SCALE GENOMIC DNA]</scope>
    <source>
        <strain evidence="1 2">MEB108</strain>
    </source>
</reference>
<protein>
    <submittedName>
        <fullName evidence="1">DUF1569 domain-containing protein</fullName>
    </submittedName>
</protein>